<feature type="transmembrane region" description="Helical" evidence="1">
    <location>
        <begin position="51"/>
        <end position="67"/>
    </location>
</feature>
<evidence type="ECO:0000313" key="2">
    <source>
        <dbReference type="EMBL" id="CAB4603651.1"/>
    </source>
</evidence>
<name>A0A6J6GQW2_9ZZZZ</name>
<organism evidence="2">
    <name type="scientific">freshwater metagenome</name>
    <dbReference type="NCBI Taxonomy" id="449393"/>
    <lineage>
        <taxon>unclassified sequences</taxon>
        <taxon>metagenomes</taxon>
        <taxon>ecological metagenomes</taxon>
    </lineage>
</organism>
<keyword evidence="1" id="KW-0472">Membrane</keyword>
<gene>
    <name evidence="2" type="ORF">UFOPK1493_04503</name>
</gene>
<keyword evidence="1" id="KW-0812">Transmembrane</keyword>
<evidence type="ECO:0000256" key="1">
    <source>
        <dbReference type="SAM" id="Phobius"/>
    </source>
</evidence>
<sequence length="222" mass="24343">MRHDDGPVPPRRRAASLWRTVAVHVGWTALGAALAALWVWREQLDDRFGPWWYAVPGLVIVAVLARPRPAPPKSASHPALQVRRGRHWTYRPVLRPLGRRPDVANVFVDADSVAAAAWPGADLDVARRWTIDASERVAVRFGTKVAVLVGPGGPALADRDGVRVVHVHPGGSIRDALWEVVAPVDPSLFMLFVTDDEQAAVVARAHGAQVMPCRNWMTLADR</sequence>
<reference evidence="2" key="1">
    <citation type="submission" date="2020-05" db="EMBL/GenBank/DDBJ databases">
        <authorList>
            <person name="Chiriac C."/>
            <person name="Salcher M."/>
            <person name="Ghai R."/>
            <person name="Kavagutti S V."/>
        </authorList>
    </citation>
    <scope>NUCLEOTIDE SEQUENCE</scope>
</reference>
<proteinExistence type="predicted"/>
<feature type="transmembrane region" description="Helical" evidence="1">
    <location>
        <begin position="21"/>
        <end position="39"/>
    </location>
</feature>
<protein>
    <submittedName>
        <fullName evidence="2">Unannotated protein</fullName>
    </submittedName>
</protein>
<dbReference type="AlphaFoldDB" id="A0A6J6GQW2"/>
<accession>A0A6J6GQW2</accession>
<keyword evidence="1" id="KW-1133">Transmembrane helix</keyword>
<dbReference type="EMBL" id="CAEZSR010000369">
    <property type="protein sequence ID" value="CAB4603651.1"/>
    <property type="molecule type" value="Genomic_DNA"/>
</dbReference>